<organism evidence="2 3">
    <name type="scientific">Desulfomonile tiedjei (strain ATCC 49306 / DSM 6799 / DCB-1)</name>
    <dbReference type="NCBI Taxonomy" id="706587"/>
    <lineage>
        <taxon>Bacteria</taxon>
        <taxon>Pseudomonadati</taxon>
        <taxon>Thermodesulfobacteriota</taxon>
        <taxon>Desulfomonilia</taxon>
        <taxon>Desulfomonilales</taxon>
        <taxon>Desulfomonilaceae</taxon>
        <taxon>Desulfomonile</taxon>
    </lineage>
</organism>
<dbReference type="Pfam" id="PF16949">
    <property type="entry name" value="ABC_tran_2"/>
    <property type="match status" value="1"/>
</dbReference>
<protein>
    <submittedName>
        <fullName evidence="2">Uncharacterized protein</fullName>
    </submittedName>
</protein>
<dbReference type="STRING" id="706587.Desti_0572"/>
<dbReference type="HOGENOM" id="CLU_030091_0_0_7"/>
<gene>
    <name evidence="2" type="ordered locus">Desti_0572</name>
</gene>
<feature type="transmembrane region" description="Helical" evidence="1">
    <location>
        <begin position="423"/>
        <end position="445"/>
    </location>
</feature>
<reference evidence="3" key="1">
    <citation type="submission" date="2012-06" db="EMBL/GenBank/DDBJ databases">
        <title>Complete sequence of chromosome of Desulfomonile tiedjei DSM 6799.</title>
        <authorList>
            <person name="Lucas S."/>
            <person name="Copeland A."/>
            <person name="Lapidus A."/>
            <person name="Glavina del Rio T."/>
            <person name="Dalin E."/>
            <person name="Tice H."/>
            <person name="Bruce D."/>
            <person name="Goodwin L."/>
            <person name="Pitluck S."/>
            <person name="Peters L."/>
            <person name="Ovchinnikova G."/>
            <person name="Zeytun A."/>
            <person name="Lu M."/>
            <person name="Kyrpides N."/>
            <person name="Mavromatis K."/>
            <person name="Ivanova N."/>
            <person name="Brettin T."/>
            <person name="Detter J.C."/>
            <person name="Han C."/>
            <person name="Larimer F."/>
            <person name="Land M."/>
            <person name="Hauser L."/>
            <person name="Markowitz V."/>
            <person name="Cheng J.-F."/>
            <person name="Hugenholtz P."/>
            <person name="Woyke T."/>
            <person name="Wu D."/>
            <person name="Spring S."/>
            <person name="Schroeder M."/>
            <person name="Brambilla E."/>
            <person name="Klenk H.-P."/>
            <person name="Eisen J.A."/>
        </authorList>
    </citation>
    <scope>NUCLEOTIDE SEQUENCE [LARGE SCALE GENOMIC DNA]</scope>
    <source>
        <strain evidence="3">ATCC 49306 / DSM 6799 / DCB-1</strain>
    </source>
</reference>
<feature type="transmembrane region" description="Helical" evidence="1">
    <location>
        <begin position="71"/>
        <end position="89"/>
    </location>
</feature>
<feature type="transmembrane region" description="Helical" evidence="1">
    <location>
        <begin position="186"/>
        <end position="205"/>
    </location>
</feature>
<feature type="transmembrane region" description="Helical" evidence="1">
    <location>
        <begin position="373"/>
        <end position="395"/>
    </location>
</feature>
<dbReference type="EMBL" id="CP003360">
    <property type="protein sequence ID" value="AFM23304.1"/>
    <property type="molecule type" value="Genomic_DNA"/>
</dbReference>
<keyword evidence="1" id="KW-0472">Membrane</keyword>
<feature type="transmembrane region" description="Helical" evidence="1">
    <location>
        <begin position="151"/>
        <end position="174"/>
    </location>
</feature>
<feature type="transmembrane region" description="Helical" evidence="1">
    <location>
        <begin position="127"/>
        <end position="145"/>
    </location>
</feature>
<dbReference type="KEGG" id="dti:Desti_0572"/>
<sequence>MSFSASVILLLSPRWRRMANRFKNSKRDRLRTPFLASLIIALWVVIYIVFVKALAYFTAEEMFGTIAATKLLSMLLMTFGFVLVISNIITTFSSYYLSADLELIMAGPVPAKSLYSARFIETLGDSSWMVLVFGFPVFLAYGRVFSAPWSFYVLSFVTFFCLLSLVTSLSIFIVQNLVRTFPVRRLRDLFVLVGILVFIGVYLIFRMIRPEEFLNPEGFASVMDYLSIMSESSSPFLPTTWVMFVLKPYITGYGHDQIPYYLALLVLAALGAFRIAGHNHELVHFVGYSKAMESKGARLSKSRTVAVLSRVLNAVLDPPTSKLVMKETLLMARDWGRLSQLLLLLALILVYLYNFSVLPSLDSPEATMSLKSIVAFLNIGLAGFVLASLGVRFLFPAISSEGRAFWILKGSPIGLRRILWVKFFFYLVPMLILGLLLVIMTNWLLGLGTFMFVLCTATVALLTMGITSLSIGMGVLYADFKETDPNQAFAGFGGLLTMLYAALGVAAVILLEAYPIYKYLLAQFFHRSLRTQDYFFMGAWFVGALLVAVFLMIQPMRSGLKHITELEI</sequence>
<feature type="transmembrane region" description="Helical" evidence="1">
    <location>
        <begin position="489"/>
        <end position="514"/>
    </location>
</feature>
<feature type="transmembrane region" description="Helical" evidence="1">
    <location>
        <begin position="451"/>
        <end position="477"/>
    </location>
</feature>
<dbReference type="eggNOG" id="ENOG502ZAFE">
    <property type="taxonomic scope" value="Bacteria"/>
</dbReference>
<keyword evidence="1" id="KW-1133">Transmembrane helix</keyword>
<dbReference type="InterPro" id="IPR031599">
    <property type="entry name" value="ABC_tran_2"/>
</dbReference>
<name>I4C163_DESTA</name>
<evidence type="ECO:0000313" key="3">
    <source>
        <dbReference type="Proteomes" id="UP000006055"/>
    </source>
</evidence>
<feature type="transmembrane region" description="Helical" evidence="1">
    <location>
        <begin position="35"/>
        <end position="59"/>
    </location>
</feature>
<accession>I4C163</accession>
<proteinExistence type="predicted"/>
<feature type="transmembrane region" description="Helical" evidence="1">
    <location>
        <begin position="335"/>
        <end position="353"/>
    </location>
</feature>
<dbReference type="AlphaFoldDB" id="I4C163"/>
<evidence type="ECO:0000313" key="2">
    <source>
        <dbReference type="EMBL" id="AFM23304.1"/>
    </source>
</evidence>
<keyword evidence="1" id="KW-0812">Transmembrane</keyword>
<feature type="transmembrane region" description="Helical" evidence="1">
    <location>
        <begin position="534"/>
        <end position="553"/>
    </location>
</feature>
<keyword evidence="3" id="KW-1185">Reference proteome</keyword>
<evidence type="ECO:0000256" key="1">
    <source>
        <dbReference type="SAM" id="Phobius"/>
    </source>
</evidence>
<dbReference type="Proteomes" id="UP000006055">
    <property type="component" value="Chromosome"/>
</dbReference>
<feature type="transmembrane region" description="Helical" evidence="1">
    <location>
        <begin position="258"/>
        <end position="276"/>
    </location>
</feature>